<feature type="compositionally biased region" description="Basic and acidic residues" evidence="1">
    <location>
        <begin position="23"/>
        <end position="57"/>
    </location>
</feature>
<keyword evidence="3" id="KW-1185">Reference proteome</keyword>
<dbReference type="AlphaFoldDB" id="A0A9W6P159"/>
<protein>
    <submittedName>
        <fullName evidence="2">Uncharacterized protein</fullName>
    </submittedName>
</protein>
<dbReference type="RefSeq" id="WP_197040694.1">
    <property type="nucleotide sequence ID" value="NZ_BAAAUZ010000063.1"/>
</dbReference>
<name>A0A9W6P159_9PSEU</name>
<evidence type="ECO:0000256" key="1">
    <source>
        <dbReference type="SAM" id="MobiDB-lite"/>
    </source>
</evidence>
<comment type="caution">
    <text evidence="2">The sequence shown here is derived from an EMBL/GenBank/DDBJ whole genome shotgun (WGS) entry which is preliminary data.</text>
</comment>
<dbReference type="EMBL" id="BSFQ01000058">
    <property type="protein sequence ID" value="GLL15880.1"/>
    <property type="molecule type" value="Genomic_DNA"/>
</dbReference>
<reference evidence="2" key="1">
    <citation type="journal article" date="2014" name="Int. J. Syst. Evol. Microbiol.">
        <title>Complete genome sequence of Corynebacterium casei LMG S-19264T (=DSM 44701T), isolated from a smear-ripened cheese.</title>
        <authorList>
            <consortium name="US DOE Joint Genome Institute (JGI-PGF)"/>
            <person name="Walter F."/>
            <person name="Albersmeier A."/>
            <person name="Kalinowski J."/>
            <person name="Ruckert C."/>
        </authorList>
    </citation>
    <scope>NUCLEOTIDE SEQUENCE</scope>
    <source>
        <strain evidence="2">VKM Ac-1069</strain>
    </source>
</reference>
<reference evidence="2" key="2">
    <citation type="submission" date="2023-01" db="EMBL/GenBank/DDBJ databases">
        <authorList>
            <person name="Sun Q."/>
            <person name="Evtushenko L."/>
        </authorList>
    </citation>
    <scope>NUCLEOTIDE SEQUENCE</scope>
    <source>
        <strain evidence="2">VKM Ac-1069</strain>
    </source>
</reference>
<evidence type="ECO:0000313" key="2">
    <source>
        <dbReference type="EMBL" id="GLL15880.1"/>
    </source>
</evidence>
<dbReference type="Proteomes" id="UP001143463">
    <property type="component" value="Unassembled WGS sequence"/>
</dbReference>
<proteinExistence type="predicted"/>
<feature type="region of interest" description="Disordered" evidence="1">
    <location>
        <begin position="14"/>
        <end position="57"/>
    </location>
</feature>
<evidence type="ECO:0000313" key="3">
    <source>
        <dbReference type="Proteomes" id="UP001143463"/>
    </source>
</evidence>
<sequence>MAELPDLVRRRLAEVFGDTMPDVTRDELDDPRPADREREKDEEWYRANRPPHHDQDG</sequence>
<organism evidence="2 3">
    <name type="scientific">Pseudonocardia halophobica</name>
    <dbReference type="NCBI Taxonomy" id="29401"/>
    <lineage>
        <taxon>Bacteria</taxon>
        <taxon>Bacillati</taxon>
        <taxon>Actinomycetota</taxon>
        <taxon>Actinomycetes</taxon>
        <taxon>Pseudonocardiales</taxon>
        <taxon>Pseudonocardiaceae</taxon>
        <taxon>Pseudonocardia</taxon>
    </lineage>
</organism>
<accession>A0A9W6P159</accession>
<gene>
    <name evidence="2" type="ORF">GCM10017577_70340</name>
</gene>